<evidence type="ECO:0000313" key="1">
    <source>
        <dbReference type="EMBL" id="QGZ14572.1"/>
    </source>
</evidence>
<keyword evidence="2" id="KW-1185">Reference proteome</keyword>
<organism evidence="1 2">
    <name type="scientific">Photobacterium phage PDCC-1</name>
    <dbReference type="NCBI Taxonomy" id="2664246"/>
    <lineage>
        <taxon>Viruses</taxon>
        <taxon>Duplodnaviria</taxon>
        <taxon>Heunggongvirae</taxon>
        <taxon>Uroviricota</taxon>
        <taxon>Caudoviricetes</taxon>
        <taxon>Chimalliviridae</taxon>
        <taxon>Gorgonvirinae</taxon>
        <taxon>Aphroditevirus</taxon>
        <taxon>Aphroditevirus PDCC1</taxon>
    </lineage>
</organism>
<dbReference type="Proteomes" id="UP000437974">
    <property type="component" value="Segment"/>
</dbReference>
<reference evidence="1 2" key="1">
    <citation type="submission" date="2019-10" db="EMBL/GenBank/DDBJ databases">
        <title>Draft genome sequence of Photobacterium phage PDCC-1.</title>
        <authorList>
            <person name="Quiroz-Guzman E."/>
        </authorList>
    </citation>
    <scope>NUCLEOTIDE SEQUENCE [LARGE SCALE GENOMIC DNA]</scope>
</reference>
<name>A0A6B9J4M8_9CAUD</name>
<evidence type="ECO:0000313" key="2">
    <source>
        <dbReference type="Proteomes" id="UP000437974"/>
    </source>
</evidence>
<proteinExistence type="predicted"/>
<protein>
    <submittedName>
        <fullName evidence="1">Uncharacterized protein</fullName>
    </submittedName>
</protein>
<dbReference type="GeneID" id="55624245"/>
<dbReference type="EMBL" id="MN562221">
    <property type="protein sequence ID" value="QGZ14572.1"/>
    <property type="molecule type" value="Genomic_DNA"/>
</dbReference>
<accession>A0A6B9J4M8</accession>
<dbReference type="KEGG" id="vg:55624245"/>
<sequence>MSKTCIRVISVTLNEFTEFMKDEQSVFNGIALVQETLTDLGYHVTNRHLITGDEASLYPVKLFIKTALEGQTNGIPTNVNVMVRPASPGCYAVMFFK</sequence>
<dbReference type="RefSeq" id="YP_009853561.1">
    <property type="nucleotide sequence ID" value="NC_048821.1"/>
</dbReference>